<dbReference type="InterPro" id="IPR005952">
    <property type="entry name" value="Phosphogly_mut1"/>
</dbReference>
<organism evidence="7 13">
    <name type="scientific">Enterococcus faecium</name>
    <name type="common">Streptococcus faecium</name>
    <dbReference type="NCBI Taxonomy" id="1352"/>
    <lineage>
        <taxon>Bacteria</taxon>
        <taxon>Bacillati</taxon>
        <taxon>Bacillota</taxon>
        <taxon>Bacilli</taxon>
        <taxon>Lactobacillales</taxon>
        <taxon>Enterococcaceae</taxon>
        <taxon>Enterococcus</taxon>
    </lineage>
</organism>
<evidence type="ECO:0000256" key="4">
    <source>
        <dbReference type="ARBA" id="ARBA00023235"/>
    </source>
</evidence>
<dbReference type="CDD" id="cd07067">
    <property type="entry name" value="HP_PGM_like"/>
    <property type="match status" value="1"/>
</dbReference>
<dbReference type="PANTHER" id="PTHR11931">
    <property type="entry name" value="PHOSPHOGLYCERATE MUTASE"/>
    <property type="match status" value="1"/>
</dbReference>
<feature type="binding site" evidence="6">
    <location>
        <begin position="7"/>
        <end position="14"/>
    </location>
    <ligand>
        <name>substrate</name>
    </ligand>
</feature>
<dbReference type="Proteomes" id="UP000194737">
    <property type="component" value="Unassembled WGS sequence"/>
</dbReference>
<dbReference type="Proteomes" id="UP000070452">
    <property type="component" value="Unassembled WGS sequence"/>
</dbReference>
<evidence type="ECO:0000313" key="13">
    <source>
        <dbReference type="Proteomes" id="UP000070452"/>
    </source>
</evidence>
<evidence type="ECO:0000313" key="17">
    <source>
        <dbReference type="Proteomes" id="UP000289562"/>
    </source>
</evidence>
<gene>
    <name evidence="10" type="ORF">A5804_002366</name>
    <name evidence="7" type="ORF">AWT83_01675</name>
    <name evidence="9" type="ORF">B1P95_01425</name>
    <name evidence="12" type="ORF">CYQ77_04220</name>
    <name evidence="11" type="ORF">EB12_02026</name>
    <name evidence="8" type="ORF">KYX88_03570</name>
</gene>
<reference evidence="12 17" key="5">
    <citation type="submission" date="2017-12" db="EMBL/GenBank/DDBJ databases">
        <title>A pool of 800 enterococci isolated from chicken carcass rinse samples from New Zealand.</title>
        <authorList>
            <person name="Zhang J."/>
            <person name="Rogers L."/>
            <person name="Midwinter A."/>
            <person name="French N."/>
        </authorList>
    </citation>
    <scope>NUCLEOTIDE SEQUENCE [LARGE SCALE GENOMIC DNA]</scope>
    <source>
        <strain evidence="12 17">EN697</strain>
    </source>
</reference>
<evidence type="ECO:0000313" key="9">
    <source>
        <dbReference type="EMBL" id="OOL83877.1"/>
    </source>
</evidence>
<reference evidence="11 16" key="1">
    <citation type="submission" date="2015-06" db="EMBL/GenBank/DDBJ databases">
        <title>The Genome Sequence of Enterococcus faecium 131EA1.</title>
        <authorList>
            <consortium name="The Broad Institute Genomics Platform"/>
            <consortium name="The Broad Institute Genome Sequencing Center for Infectious Disease"/>
            <person name="Earl A.M."/>
            <person name="Van Tyne D."/>
            <person name="Lebreton F."/>
            <person name="Saavedra J.T."/>
            <person name="Gilmore M.S."/>
            <person name="Manson Mcguire A."/>
            <person name="Clock S."/>
            <person name="Crupain M."/>
            <person name="Rangan U."/>
            <person name="Young S."/>
            <person name="Abouelleil A."/>
            <person name="Cao P."/>
            <person name="Chapman S.B."/>
            <person name="Griggs A."/>
            <person name="Priest M."/>
            <person name="Shea T."/>
            <person name="Wortman J."/>
            <person name="Nusbaum C."/>
            <person name="Birren B."/>
        </authorList>
    </citation>
    <scope>NUCLEOTIDE SEQUENCE [LARGE SCALE GENOMIC DNA]</scope>
    <source>
        <strain evidence="11 16">131EA1</strain>
    </source>
</reference>
<name>A0A132P4M7_ENTFC</name>
<reference evidence="9 14" key="3">
    <citation type="submission" date="2017-02" db="EMBL/GenBank/DDBJ databases">
        <title>Clonality and virulence of isolates of VRE in Hematopoietic Stem Cell Transplanted (HSCT) patients.</title>
        <authorList>
            <person name="Marchi A.P."/>
            <person name="Martins R.C."/>
            <person name="Marie S.K."/>
            <person name="Levin A.S."/>
            <person name="Costa S.F."/>
        </authorList>
    </citation>
    <scope>NUCLEOTIDE SEQUENCE [LARGE SCALE GENOMIC DNA]</scope>
    <source>
        <strain evidence="9 14">LIM1759</strain>
    </source>
</reference>
<dbReference type="GO" id="GO:0006096">
    <property type="term" value="P:glycolytic process"/>
    <property type="evidence" value="ECO:0007669"/>
    <property type="project" value="UniProtKB-KW"/>
</dbReference>
<dbReference type="Pfam" id="PF00300">
    <property type="entry name" value="His_Phos_1"/>
    <property type="match status" value="1"/>
</dbReference>
<sequence length="219" mass="24825">MELYFTRHGKTQWNQERRFQGSNGDSPLLPQSYEEIKAFGKKVKYVPFKAIYSSTAKRARDTAEGINKELARPVEIFYTDKLRELGLGTLEGQSIDEMYQKYPDNLPNLRNHLDLYDPSPFHGETIESAITRIETVVADAVAQHKDGPLLFVGHGASLTAAIQWMTGKELSELREMGGLFNSSLTILETEEPCRLLPYELKVWNQTDFLGTETAPEPLL</sequence>
<evidence type="ECO:0000313" key="7">
    <source>
        <dbReference type="EMBL" id="KWX17281.1"/>
    </source>
</evidence>
<reference evidence="10 15" key="4">
    <citation type="submission" date="2017-05" db="EMBL/GenBank/DDBJ databases">
        <title>The Genome Sequence of Enterococcus faecium 6F2_DIV0138.</title>
        <authorList>
            <consortium name="The Broad Institute Genomics Platform"/>
            <consortium name="The Broad Institute Genomic Center for Infectious Diseases"/>
            <person name="Earl A."/>
            <person name="Manson A."/>
            <person name="Schwartman J."/>
            <person name="Gilmore M."/>
            <person name="Abouelleil A."/>
            <person name="Cao P."/>
            <person name="Chapman S."/>
            <person name="Cusick C."/>
            <person name="Shea T."/>
            <person name="Young S."/>
            <person name="Neafsey D."/>
            <person name="Nusbaum C."/>
            <person name="Birren B."/>
        </authorList>
    </citation>
    <scope>NUCLEOTIDE SEQUENCE [LARGE SCALE GENOMIC DNA]</scope>
    <source>
        <strain evidence="10 15">6F2_DIV0138</strain>
    </source>
</reference>
<keyword evidence="4" id="KW-0413">Isomerase</keyword>
<evidence type="ECO:0000313" key="10">
    <source>
        <dbReference type="EMBL" id="OTO00848.1"/>
    </source>
</evidence>
<evidence type="ECO:0000313" key="8">
    <source>
        <dbReference type="EMBL" id="MBX4221928.1"/>
    </source>
</evidence>
<evidence type="ECO:0000313" key="14">
    <source>
        <dbReference type="Proteomes" id="UP000191171"/>
    </source>
</evidence>
<comment type="caution">
    <text evidence="7">The sequence shown here is derived from an EMBL/GenBank/DDBJ whole genome shotgun (WGS) entry which is preliminary data.</text>
</comment>
<proteinExistence type="inferred from homology"/>
<accession>A0A132P4M7</accession>
<dbReference type="InterPro" id="IPR029033">
    <property type="entry name" value="His_PPase_superfam"/>
</dbReference>
<dbReference type="Proteomes" id="UP000253144">
    <property type="component" value="Unassembled WGS sequence"/>
</dbReference>
<evidence type="ECO:0000256" key="3">
    <source>
        <dbReference type="ARBA" id="ARBA00023152"/>
    </source>
</evidence>
<evidence type="ECO:0000256" key="2">
    <source>
        <dbReference type="ARBA" id="ARBA00012028"/>
    </source>
</evidence>
<evidence type="ECO:0000256" key="1">
    <source>
        <dbReference type="ARBA" id="ARBA00006717"/>
    </source>
</evidence>
<feature type="active site" description="Tele-phosphohistidine intermediate" evidence="5">
    <location>
        <position position="8"/>
    </location>
</feature>
<evidence type="ECO:0000313" key="16">
    <source>
        <dbReference type="Proteomes" id="UP000253144"/>
    </source>
</evidence>
<dbReference type="EMBL" id="NGLB01000001">
    <property type="protein sequence ID" value="OTO00848.1"/>
    <property type="molecule type" value="Genomic_DNA"/>
</dbReference>
<dbReference type="Proteomes" id="UP001139644">
    <property type="component" value="Unassembled WGS sequence"/>
</dbReference>
<dbReference type="SUPFAM" id="SSF53254">
    <property type="entry name" value="Phosphoglycerate mutase-like"/>
    <property type="match status" value="1"/>
</dbReference>
<dbReference type="PATRIC" id="fig|1352.655.peg.1699"/>
<dbReference type="RefSeq" id="WP_002294557.1">
    <property type="nucleotide sequence ID" value="NZ_AP019394.1"/>
</dbReference>
<evidence type="ECO:0000313" key="12">
    <source>
        <dbReference type="EMBL" id="RXU90123.1"/>
    </source>
</evidence>
<dbReference type="GO" id="GO:0004619">
    <property type="term" value="F:phosphoglycerate mutase activity"/>
    <property type="evidence" value="ECO:0007669"/>
    <property type="project" value="UniProtKB-EC"/>
</dbReference>
<dbReference type="Proteomes" id="UP000289562">
    <property type="component" value="Unassembled WGS sequence"/>
</dbReference>
<dbReference type="EMBL" id="JAIFOC010000026">
    <property type="protein sequence ID" value="MBX4221928.1"/>
    <property type="molecule type" value="Genomic_DNA"/>
</dbReference>
<dbReference type="InterPro" id="IPR013078">
    <property type="entry name" value="His_Pase_superF_clade-1"/>
</dbReference>
<comment type="similarity">
    <text evidence="1">Belongs to the phosphoglycerate mutase family. BPG-dependent PGAM subfamily.</text>
</comment>
<keyword evidence="3" id="KW-0324">Glycolysis</keyword>
<dbReference type="SMART" id="SM00855">
    <property type="entry name" value="PGAM"/>
    <property type="match status" value="1"/>
</dbReference>
<dbReference type="Proteomes" id="UP000191171">
    <property type="component" value="Unassembled WGS sequence"/>
</dbReference>
<feature type="active site" description="Proton donor/acceptor" evidence="5">
    <location>
        <position position="84"/>
    </location>
</feature>
<dbReference type="EMBL" id="LRHK01000001">
    <property type="protein sequence ID" value="KWX17281.1"/>
    <property type="molecule type" value="Genomic_DNA"/>
</dbReference>
<dbReference type="EMBL" id="LEQJ01000012">
    <property type="protein sequence ID" value="RBS29784.1"/>
    <property type="molecule type" value="Genomic_DNA"/>
</dbReference>
<dbReference type="GeneID" id="66455327"/>
<feature type="binding site" evidence="6">
    <location>
        <position position="58"/>
    </location>
    <ligand>
        <name>substrate</name>
    </ligand>
</feature>
<evidence type="ECO:0000256" key="6">
    <source>
        <dbReference type="PIRSR" id="PIRSR613078-2"/>
    </source>
</evidence>
<reference evidence="7 13" key="2">
    <citation type="submission" date="2016-01" db="EMBL/GenBank/DDBJ databases">
        <title>Molecular Mechanisms for transfer of large genomic segments between Enterococcus faecium strains.</title>
        <authorList>
            <person name="Garcia-Solache M.A."/>
            <person name="Lebreton F."/>
            <person name="Mclaughlin R.E."/>
            <person name="Whiteaker J.D."/>
            <person name="Gilmore M.S."/>
            <person name="Rice L.B."/>
        </authorList>
    </citation>
    <scope>NUCLEOTIDE SEQUENCE [LARGE SCALE GENOMIC DNA]</scope>
    <source>
        <strain evidence="7 13">D344RRF x C68</strain>
    </source>
</reference>
<evidence type="ECO:0000313" key="11">
    <source>
        <dbReference type="EMBL" id="RBS29784.1"/>
    </source>
</evidence>
<dbReference type="Gene3D" id="3.40.50.1240">
    <property type="entry name" value="Phosphoglycerate mutase-like"/>
    <property type="match status" value="1"/>
</dbReference>
<protein>
    <recommendedName>
        <fullName evidence="2">phosphoglycerate mutase (2,3-diphosphoglycerate-dependent)</fullName>
        <ecNumber evidence="2">5.4.2.11</ecNumber>
    </recommendedName>
</protein>
<evidence type="ECO:0000313" key="15">
    <source>
        <dbReference type="Proteomes" id="UP000194737"/>
    </source>
</evidence>
<dbReference type="EMBL" id="MVGJ01000008">
    <property type="protein sequence ID" value="OOL83877.1"/>
    <property type="molecule type" value="Genomic_DNA"/>
</dbReference>
<reference evidence="8" key="6">
    <citation type="journal article" date="2022" name="J. Anim. Sci.">
        <title>Whole genome sequence analyses-based assessment of virulence potential and antimicrobial susceptibilities and resistance of Enterococcus faecium strains isolated from commercial swine and cattle probiotic products.</title>
        <authorList>
            <person name="Shridhar P.B."/>
            <person name="Amachawadi R.G."/>
            <person name="Tokach M."/>
            <person name="Patel I."/>
            <person name="Gangiredla J."/>
            <person name="Mammel M."/>
            <person name="Nagaraja T.G."/>
        </authorList>
    </citation>
    <scope>NUCLEOTIDE SEQUENCE</scope>
    <source>
        <strain evidence="8">EF215</strain>
    </source>
</reference>
<evidence type="ECO:0000256" key="5">
    <source>
        <dbReference type="PIRSR" id="PIRSR613078-1"/>
    </source>
</evidence>
<dbReference type="AlphaFoldDB" id="A0A132P4M7"/>
<dbReference type="EMBL" id="PJVH01000009">
    <property type="protein sequence ID" value="RXU90123.1"/>
    <property type="molecule type" value="Genomic_DNA"/>
</dbReference>
<dbReference type="EC" id="5.4.2.11" evidence="2"/>